<dbReference type="InterPro" id="IPR020568">
    <property type="entry name" value="Ribosomal_Su5_D2-typ_SF"/>
</dbReference>
<dbReference type="InterPro" id="IPR036554">
    <property type="entry name" value="GHMP_kinase_C_sf"/>
</dbReference>
<feature type="domain" description="GHMP kinase C-terminal" evidence="10">
    <location>
        <begin position="294"/>
        <end position="372"/>
    </location>
</feature>
<organism evidence="11 12">
    <name type="scientific">Duncaniella dubosii</name>
    <dbReference type="NCBI Taxonomy" id="2518971"/>
    <lineage>
        <taxon>Bacteria</taxon>
        <taxon>Pseudomonadati</taxon>
        <taxon>Bacteroidota</taxon>
        <taxon>Bacteroidia</taxon>
        <taxon>Bacteroidales</taxon>
        <taxon>Muribaculaceae</taxon>
        <taxon>Duncaniella</taxon>
    </lineage>
</organism>
<accession>A0A4P7VZP4</accession>
<dbReference type="PRINTS" id="PR00473">
    <property type="entry name" value="GALCTOKINASE"/>
</dbReference>
<evidence type="ECO:0000256" key="7">
    <source>
        <dbReference type="ARBA" id="ARBA00023144"/>
    </source>
</evidence>
<keyword evidence="1" id="KW-0808">Transferase</keyword>
<keyword evidence="4 11" id="KW-0418">Kinase</keyword>
<dbReference type="GO" id="GO:0005829">
    <property type="term" value="C:cytosol"/>
    <property type="evidence" value="ECO:0007669"/>
    <property type="project" value="TreeGrafter"/>
</dbReference>
<evidence type="ECO:0000259" key="9">
    <source>
        <dbReference type="Pfam" id="PF00288"/>
    </source>
</evidence>
<keyword evidence="7" id="KW-0299">Galactose metabolism</keyword>
<proteinExistence type="predicted"/>
<dbReference type="InterPro" id="IPR014721">
    <property type="entry name" value="Ribsml_uS5_D2-typ_fold_subgr"/>
</dbReference>
<gene>
    <name evidence="11" type="ORF">E7747_01220</name>
</gene>
<evidence type="ECO:0000256" key="8">
    <source>
        <dbReference type="ARBA" id="ARBA00023277"/>
    </source>
</evidence>
<sequence length="398" mass="44797">MYNNDLHQAYRTFFGKGDALYQLFAPYRICPLGAHVDHQHGLVSGFAFDSGIEFLFSATDNGKVEMASLSFEGLMTFNVQRPVDEKQGNWGDYLRGAVWALQQDFRLDKGIRGIVKGSMPIGGLSSSAALLCGFVMAIDKVNHLELTRQQVIDYASIAERKYVGLNNGILDQACVVLCEADKLLFLDTETGEHRLIPFGGDNPRPLPFKLGIFFSGVTRKLTGTDYNLRVSECKTAAWIMQAYEGEHLKELADTRLRDVPEENLEKYAERMPARFARRARHFFTECERVRKGIEAWEAGDIARFGQYVFDSCESSMNNYECGSPELISLHKIMRKTDGIFGGRFSGAGFKGACIALVDPEKIDSIRESVTTEYLKEYPQYKDSFEIFFCDPANGVDFL</sequence>
<dbReference type="Pfam" id="PF08544">
    <property type="entry name" value="GHMP_kinases_C"/>
    <property type="match status" value="1"/>
</dbReference>
<keyword evidence="3" id="KW-0547">Nucleotide-binding</keyword>
<evidence type="ECO:0000256" key="5">
    <source>
        <dbReference type="ARBA" id="ARBA00022840"/>
    </source>
</evidence>
<evidence type="ECO:0000256" key="1">
    <source>
        <dbReference type="ARBA" id="ARBA00022679"/>
    </source>
</evidence>
<dbReference type="AlphaFoldDB" id="A0A4P7VZP4"/>
<dbReference type="GO" id="GO:0046872">
    <property type="term" value="F:metal ion binding"/>
    <property type="evidence" value="ECO:0007669"/>
    <property type="project" value="UniProtKB-KW"/>
</dbReference>
<dbReference type="KEGG" id="ddb:E7747_01220"/>
<dbReference type="Gene3D" id="3.30.70.890">
    <property type="entry name" value="GHMP kinase, C-terminal domain"/>
    <property type="match status" value="1"/>
</dbReference>
<dbReference type="GO" id="GO:0004335">
    <property type="term" value="F:galactokinase activity"/>
    <property type="evidence" value="ECO:0007669"/>
    <property type="project" value="InterPro"/>
</dbReference>
<evidence type="ECO:0000313" key="11">
    <source>
        <dbReference type="EMBL" id="QCD41041.1"/>
    </source>
</evidence>
<dbReference type="GO" id="GO:0005524">
    <property type="term" value="F:ATP binding"/>
    <property type="evidence" value="ECO:0007669"/>
    <property type="project" value="UniProtKB-KW"/>
</dbReference>
<dbReference type="PIRSF" id="PIRSF000530">
    <property type="entry name" value="Galactokinase"/>
    <property type="match status" value="1"/>
</dbReference>
<dbReference type="InterPro" id="IPR006206">
    <property type="entry name" value="Mevalonate/galactokinase"/>
</dbReference>
<evidence type="ECO:0000259" key="10">
    <source>
        <dbReference type="Pfam" id="PF08544"/>
    </source>
</evidence>
<evidence type="ECO:0000256" key="4">
    <source>
        <dbReference type="ARBA" id="ARBA00022777"/>
    </source>
</evidence>
<feature type="domain" description="GHMP kinase N-terminal" evidence="9">
    <location>
        <begin position="93"/>
        <end position="177"/>
    </location>
</feature>
<evidence type="ECO:0000256" key="6">
    <source>
        <dbReference type="ARBA" id="ARBA00022842"/>
    </source>
</evidence>
<dbReference type="RefSeq" id="WP_123613075.1">
    <property type="nucleotide sequence ID" value="NZ_CAXHQF010000040.1"/>
</dbReference>
<keyword evidence="8" id="KW-0119">Carbohydrate metabolism</keyword>
<dbReference type="EMBL" id="CP039396">
    <property type="protein sequence ID" value="QCD41041.1"/>
    <property type="molecule type" value="Genomic_DNA"/>
</dbReference>
<keyword evidence="5" id="KW-0067">ATP-binding</keyword>
<evidence type="ECO:0000313" key="12">
    <source>
        <dbReference type="Proteomes" id="UP000297149"/>
    </source>
</evidence>
<dbReference type="Pfam" id="PF00288">
    <property type="entry name" value="GHMP_kinases_N"/>
    <property type="match status" value="1"/>
</dbReference>
<evidence type="ECO:0000256" key="3">
    <source>
        <dbReference type="ARBA" id="ARBA00022741"/>
    </source>
</evidence>
<dbReference type="GO" id="GO:0006012">
    <property type="term" value="P:galactose metabolic process"/>
    <property type="evidence" value="ECO:0007669"/>
    <property type="project" value="UniProtKB-KW"/>
</dbReference>
<dbReference type="InterPro" id="IPR006203">
    <property type="entry name" value="GHMP_knse_ATP-bd_CS"/>
</dbReference>
<dbReference type="Proteomes" id="UP000297149">
    <property type="component" value="Chromosome"/>
</dbReference>
<dbReference type="PROSITE" id="PS00627">
    <property type="entry name" value="GHMP_KINASES_ATP"/>
    <property type="match status" value="1"/>
</dbReference>
<dbReference type="Gene3D" id="3.30.230.10">
    <property type="match status" value="1"/>
</dbReference>
<name>A0A4P7VZP4_9BACT</name>
<keyword evidence="2" id="KW-0479">Metal-binding</keyword>
<dbReference type="FunFam" id="3.30.70.890:FF:000001">
    <property type="entry name" value="Galactokinase"/>
    <property type="match status" value="1"/>
</dbReference>
<dbReference type="SUPFAM" id="SSF55060">
    <property type="entry name" value="GHMP Kinase, C-terminal domain"/>
    <property type="match status" value="1"/>
</dbReference>
<reference evidence="12" key="1">
    <citation type="submission" date="2019-02" db="EMBL/GenBank/DDBJ databases">
        <title>Isolation and identification of novel species under the genus Muribaculum.</title>
        <authorList>
            <person name="Miyake S."/>
            <person name="Ding Y."/>
            <person name="Low A."/>
            <person name="Soh M."/>
            <person name="Seedorf H."/>
        </authorList>
    </citation>
    <scope>NUCLEOTIDE SEQUENCE [LARGE SCALE GENOMIC DNA]</scope>
    <source>
        <strain evidence="12">H5</strain>
    </source>
</reference>
<dbReference type="InterPro" id="IPR013750">
    <property type="entry name" value="GHMP_kinase_C_dom"/>
</dbReference>
<protein>
    <submittedName>
        <fullName evidence="11">Galactokinase</fullName>
    </submittedName>
</protein>
<keyword evidence="12" id="KW-1185">Reference proteome</keyword>
<evidence type="ECO:0000256" key="2">
    <source>
        <dbReference type="ARBA" id="ARBA00022723"/>
    </source>
</evidence>
<dbReference type="SUPFAM" id="SSF54211">
    <property type="entry name" value="Ribosomal protein S5 domain 2-like"/>
    <property type="match status" value="1"/>
</dbReference>
<dbReference type="PRINTS" id="PR00959">
    <property type="entry name" value="MEVGALKINASE"/>
</dbReference>
<dbReference type="PANTHER" id="PTHR10457:SF6">
    <property type="entry name" value="GALACTURONOKINASE"/>
    <property type="match status" value="1"/>
</dbReference>
<keyword evidence="6" id="KW-0460">Magnesium</keyword>
<dbReference type="InterPro" id="IPR000705">
    <property type="entry name" value="Galactokinase"/>
</dbReference>
<dbReference type="PANTHER" id="PTHR10457">
    <property type="entry name" value="MEVALONATE KINASE/GALACTOKINASE"/>
    <property type="match status" value="1"/>
</dbReference>
<dbReference type="InterPro" id="IPR006204">
    <property type="entry name" value="GHMP_kinase_N_dom"/>
</dbReference>